<dbReference type="InterPro" id="IPR000866">
    <property type="entry name" value="AhpC/TSA"/>
</dbReference>
<evidence type="ECO:0000256" key="4">
    <source>
        <dbReference type="ARBA" id="ARBA00023284"/>
    </source>
</evidence>
<evidence type="ECO:0000256" key="1">
    <source>
        <dbReference type="ARBA" id="ARBA00004196"/>
    </source>
</evidence>
<keyword evidence="2" id="KW-0201">Cytochrome c-type biogenesis</keyword>
<protein>
    <submittedName>
        <fullName evidence="6">Peroxiredoxin</fullName>
    </submittedName>
</protein>
<dbReference type="PANTHER" id="PTHR42852:SF6">
    <property type="entry name" value="THIOL:DISULFIDE INTERCHANGE PROTEIN DSBE"/>
    <property type="match status" value="1"/>
</dbReference>
<dbReference type="PROSITE" id="PS00194">
    <property type="entry name" value="THIOREDOXIN_1"/>
    <property type="match status" value="1"/>
</dbReference>
<dbReference type="InterPro" id="IPR050553">
    <property type="entry name" value="Thioredoxin_ResA/DsbE_sf"/>
</dbReference>
<evidence type="ECO:0000313" key="6">
    <source>
        <dbReference type="EMBL" id="SHF79646.1"/>
    </source>
</evidence>
<dbReference type="InterPro" id="IPR013766">
    <property type="entry name" value="Thioredoxin_domain"/>
</dbReference>
<name>A0A1M5EKD9_9FLAO</name>
<dbReference type="GO" id="GO:0030313">
    <property type="term" value="C:cell envelope"/>
    <property type="evidence" value="ECO:0007669"/>
    <property type="project" value="UniProtKB-SubCell"/>
</dbReference>
<dbReference type="CDD" id="cd02966">
    <property type="entry name" value="TlpA_like_family"/>
    <property type="match status" value="1"/>
</dbReference>
<dbReference type="InterPro" id="IPR036249">
    <property type="entry name" value="Thioredoxin-like_sf"/>
</dbReference>
<feature type="domain" description="Thioredoxin" evidence="5">
    <location>
        <begin position="27"/>
        <end position="172"/>
    </location>
</feature>
<dbReference type="InterPro" id="IPR017937">
    <property type="entry name" value="Thioredoxin_CS"/>
</dbReference>
<accession>A0A1M5EKD9</accession>
<dbReference type="SUPFAM" id="SSF52833">
    <property type="entry name" value="Thioredoxin-like"/>
    <property type="match status" value="1"/>
</dbReference>
<reference evidence="7" key="1">
    <citation type="submission" date="2016-11" db="EMBL/GenBank/DDBJ databases">
        <authorList>
            <person name="Varghese N."/>
            <person name="Submissions S."/>
        </authorList>
    </citation>
    <scope>NUCLEOTIDE SEQUENCE [LARGE SCALE GENOMIC DNA]</scope>
    <source>
        <strain evidence="7">YR203</strain>
    </source>
</reference>
<dbReference type="GO" id="GO:0017004">
    <property type="term" value="P:cytochrome complex assembly"/>
    <property type="evidence" value="ECO:0007669"/>
    <property type="project" value="UniProtKB-KW"/>
</dbReference>
<organism evidence="6 7">
    <name type="scientific">Chryseobacterium vrystaatense</name>
    <dbReference type="NCBI Taxonomy" id="307480"/>
    <lineage>
        <taxon>Bacteria</taxon>
        <taxon>Pseudomonadati</taxon>
        <taxon>Bacteroidota</taxon>
        <taxon>Flavobacteriia</taxon>
        <taxon>Flavobacteriales</taxon>
        <taxon>Weeksellaceae</taxon>
        <taxon>Chryseobacterium group</taxon>
        <taxon>Chryseobacterium</taxon>
    </lineage>
</organism>
<proteinExistence type="predicted"/>
<dbReference type="Proteomes" id="UP000184108">
    <property type="component" value="Unassembled WGS sequence"/>
</dbReference>
<evidence type="ECO:0000313" key="7">
    <source>
        <dbReference type="Proteomes" id="UP000184108"/>
    </source>
</evidence>
<sequence>MINMKTFFTFLSVWILTGYTAAQQTKIEIGQQAPEINLSKTDGSSFSLSSLKGKVVLIDFWATWCAPCVGEQPELKTLYQTFSEQVKGQEFEILGISLDKNKESWQKAIDRFSINWIQVSDLKFWKSPVAKAYEIEELPFNVIVDGQGKIIAKNLHGTDLENFLKIYFNTKNKSVSMN</sequence>
<evidence type="ECO:0000256" key="2">
    <source>
        <dbReference type="ARBA" id="ARBA00022748"/>
    </source>
</evidence>
<dbReference type="EMBL" id="FQVE01000003">
    <property type="protein sequence ID" value="SHF79646.1"/>
    <property type="molecule type" value="Genomic_DNA"/>
</dbReference>
<keyword evidence="4" id="KW-0676">Redox-active center</keyword>
<dbReference type="PANTHER" id="PTHR42852">
    <property type="entry name" value="THIOL:DISULFIDE INTERCHANGE PROTEIN DSBE"/>
    <property type="match status" value="1"/>
</dbReference>
<evidence type="ECO:0000259" key="5">
    <source>
        <dbReference type="PROSITE" id="PS51352"/>
    </source>
</evidence>
<gene>
    <name evidence="6" type="ORF">SAMN02787073_2946</name>
</gene>
<dbReference type="Pfam" id="PF00578">
    <property type="entry name" value="AhpC-TSA"/>
    <property type="match status" value="1"/>
</dbReference>
<dbReference type="AlphaFoldDB" id="A0A1M5EKD9"/>
<dbReference type="PROSITE" id="PS51352">
    <property type="entry name" value="THIOREDOXIN_2"/>
    <property type="match status" value="1"/>
</dbReference>
<evidence type="ECO:0000256" key="3">
    <source>
        <dbReference type="ARBA" id="ARBA00023157"/>
    </source>
</evidence>
<dbReference type="Gene3D" id="3.40.30.10">
    <property type="entry name" value="Glutaredoxin"/>
    <property type="match status" value="1"/>
</dbReference>
<keyword evidence="3" id="KW-1015">Disulfide bond</keyword>
<comment type="subcellular location">
    <subcellularLocation>
        <location evidence="1">Cell envelope</location>
    </subcellularLocation>
</comment>